<dbReference type="InterPro" id="IPR003593">
    <property type="entry name" value="AAA+_ATPase"/>
</dbReference>
<gene>
    <name evidence="6" type="ORF">GCM10008967_03550</name>
</gene>
<proteinExistence type="inferred from homology"/>
<evidence type="ECO:0000313" key="7">
    <source>
        <dbReference type="Proteomes" id="UP001500782"/>
    </source>
</evidence>
<sequence length="324" mass="36642">MITKTDEVLMEVKDLKKHFNIGKNKVLRAVDGISFTINKGETLGLVGESGCGKSTVGRTLTQLYTPTDGEVIFGEDNVKDIQSKEDQKRFKQRMQMIFQDPYSSLNPRMTVQEIISEGLLIHRPNMSKQERDARVVELLELVGLNQKHAHRYPHEFSGGQRQRVGIARALAVDPQFIVADEPIAALDVSIQAQIVNLLKQLQEEKGLTYLFIAHDLSMVKHISDRIAVMYLGKMVELAESEALYEKPLHPYTEALLSAIPLPDPKLERTRERIILKGDVPSPTDLPTGCRFRTRCPKAMDICAKVEPKWQEVEPGRMVACHLYE</sequence>
<dbReference type="PROSITE" id="PS50893">
    <property type="entry name" value="ABC_TRANSPORTER_2"/>
    <property type="match status" value="1"/>
</dbReference>
<dbReference type="InterPro" id="IPR050319">
    <property type="entry name" value="ABC_transp_ATP-bind"/>
</dbReference>
<dbReference type="InterPro" id="IPR013563">
    <property type="entry name" value="Oligopep_ABC_C"/>
</dbReference>
<dbReference type="RefSeq" id="WP_343795794.1">
    <property type="nucleotide sequence ID" value="NZ_BAAADJ010000004.1"/>
</dbReference>
<protein>
    <submittedName>
        <fullName evidence="6">ATP-binding cassette domain-containing protein</fullName>
    </submittedName>
</protein>
<keyword evidence="3" id="KW-0547">Nucleotide-binding</keyword>
<dbReference type="InterPro" id="IPR017871">
    <property type="entry name" value="ABC_transporter-like_CS"/>
</dbReference>
<keyword evidence="2" id="KW-0813">Transport</keyword>
<dbReference type="Pfam" id="PF08352">
    <property type="entry name" value="oligo_HPY"/>
    <property type="match status" value="1"/>
</dbReference>
<evidence type="ECO:0000259" key="5">
    <source>
        <dbReference type="PROSITE" id="PS50893"/>
    </source>
</evidence>
<evidence type="ECO:0000313" key="6">
    <source>
        <dbReference type="EMBL" id="GAA0316263.1"/>
    </source>
</evidence>
<evidence type="ECO:0000256" key="4">
    <source>
        <dbReference type="ARBA" id="ARBA00022840"/>
    </source>
</evidence>
<dbReference type="SMART" id="SM00382">
    <property type="entry name" value="AAA"/>
    <property type="match status" value="1"/>
</dbReference>
<dbReference type="InterPro" id="IPR003439">
    <property type="entry name" value="ABC_transporter-like_ATP-bd"/>
</dbReference>
<dbReference type="InterPro" id="IPR027417">
    <property type="entry name" value="P-loop_NTPase"/>
</dbReference>
<dbReference type="GO" id="GO:0005524">
    <property type="term" value="F:ATP binding"/>
    <property type="evidence" value="ECO:0007669"/>
    <property type="project" value="UniProtKB-KW"/>
</dbReference>
<comment type="caution">
    <text evidence="6">The sequence shown here is derived from an EMBL/GenBank/DDBJ whole genome shotgun (WGS) entry which is preliminary data.</text>
</comment>
<accession>A0ABN0VSK6</accession>
<evidence type="ECO:0000256" key="2">
    <source>
        <dbReference type="ARBA" id="ARBA00022448"/>
    </source>
</evidence>
<dbReference type="PROSITE" id="PS00211">
    <property type="entry name" value="ABC_TRANSPORTER_1"/>
    <property type="match status" value="1"/>
</dbReference>
<name>A0ABN0VSK6_9BACI</name>
<dbReference type="PANTHER" id="PTHR43776:SF7">
    <property type="entry name" value="D,D-DIPEPTIDE TRANSPORT ATP-BINDING PROTEIN DDPF-RELATED"/>
    <property type="match status" value="1"/>
</dbReference>
<evidence type="ECO:0000256" key="1">
    <source>
        <dbReference type="ARBA" id="ARBA00005417"/>
    </source>
</evidence>
<dbReference type="CDD" id="cd03257">
    <property type="entry name" value="ABC_NikE_OppD_transporters"/>
    <property type="match status" value="1"/>
</dbReference>
<evidence type="ECO:0000256" key="3">
    <source>
        <dbReference type="ARBA" id="ARBA00022741"/>
    </source>
</evidence>
<organism evidence="6 7">
    <name type="scientific">Bacillus carboniphilus</name>
    <dbReference type="NCBI Taxonomy" id="86663"/>
    <lineage>
        <taxon>Bacteria</taxon>
        <taxon>Bacillati</taxon>
        <taxon>Bacillota</taxon>
        <taxon>Bacilli</taxon>
        <taxon>Bacillales</taxon>
        <taxon>Bacillaceae</taxon>
        <taxon>Bacillus</taxon>
    </lineage>
</organism>
<dbReference type="NCBIfam" id="TIGR01727">
    <property type="entry name" value="oligo_HPY"/>
    <property type="match status" value="1"/>
</dbReference>
<dbReference type="Gene3D" id="3.40.50.300">
    <property type="entry name" value="P-loop containing nucleotide triphosphate hydrolases"/>
    <property type="match status" value="1"/>
</dbReference>
<dbReference type="PANTHER" id="PTHR43776">
    <property type="entry name" value="TRANSPORT ATP-BINDING PROTEIN"/>
    <property type="match status" value="1"/>
</dbReference>
<keyword evidence="4 6" id="KW-0067">ATP-binding</keyword>
<comment type="similarity">
    <text evidence="1">Belongs to the ABC transporter superfamily.</text>
</comment>
<dbReference type="Pfam" id="PF00005">
    <property type="entry name" value="ABC_tran"/>
    <property type="match status" value="1"/>
</dbReference>
<dbReference type="SUPFAM" id="SSF52540">
    <property type="entry name" value="P-loop containing nucleoside triphosphate hydrolases"/>
    <property type="match status" value="1"/>
</dbReference>
<feature type="domain" description="ABC transporter" evidence="5">
    <location>
        <begin position="10"/>
        <end position="256"/>
    </location>
</feature>
<reference evidence="6 7" key="1">
    <citation type="journal article" date="2019" name="Int. J. Syst. Evol. Microbiol.">
        <title>The Global Catalogue of Microorganisms (GCM) 10K type strain sequencing project: providing services to taxonomists for standard genome sequencing and annotation.</title>
        <authorList>
            <consortium name="The Broad Institute Genomics Platform"/>
            <consortium name="The Broad Institute Genome Sequencing Center for Infectious Disease"/>
            <person name="Wu L."/>
            <person name="Ma J."/>
        </authorList>
    </citation>
    <scope>NUCLEOTIDE SEQUENCE [LARGE SCALE GENOMIC DNA]</scope>
    <source>
        <strain evidence="6 7">JCM 9731</strain>
    </source>
</reference>
<dbReference type="Proteomes" id="UP001500782">
    <property type="component" value="Unassembled WGS sequence"/>
</dbReference>
<keyword evidence="7" id="KW-1185">Reference proteome</keyword>
<dbReference type="EMBL" id="BAAADJ010000004">
    <property type="protein sequence ID" value="GAA0316263.1"/>
    <property type="molecule type" value="Genomic_DNA"/>
</dbReference>